<keyword evidence="11" id="KW-1185">Reference proteome</keyword>
<dbReference type="EC" id="3.2.2.5" evidence="4"/>
<dbReference type="STRING" id="1844972.A7K91_13635"/>
<evidence type="ECO:0000256" key="4">
    <source>
        <dbReference type="ARBA" id="ARBA00034327"/>
    </source>
</evidence>
<dbReference type="Pfam" id="PF18185">
    <property type="entry name" value="STALD"/>
    <property type="match status" value="1"/>
</dbReference>
<evidence type="ECO:0000256" key="5">
    <source>
        <dbReference type="ARBA" id="ARBA00035014"/>
    </source>
</evidence>
<dbReference type="SUPFAM" id="SSF52467">
    <property type="entry name" value="DHS-like NAD/FAD-binding domain"/>
    <property type="match status" value="1"/>
</dbReference>
<comment type="catalytic activity">
    <reaction evidence="7">
        <text>NAD(+) + H2O = ADP-D-ribose + nicotinamide + H(+)</text>
        <dbReference type="Rhea" id="RHEA:16301"/>
        <dbReference type="ChEBI" id="CHEBI:15377"/>
        <dbReference type="ChEBI" id="CHEBI:15378"/>
        <dbReference type="ChEBI" id="CHEBI:17154"/>
        <dbReference type="ChEBI" id="CHEBI:57540"/>
        <dbReference type="ChEBI" id="CHEBI:57967"/>
        <dbReference type="EC" id="3.2.2.5"/>
    </reaction>
    <physiologicalReaction direction="left-to-right" evidence="7">
        <dbReference type="Rhea" id="RHEA:16302"/>
    </physiologicalReaction>
</comment>
<name>A0A1A5YJ32_9BACL</name>
<dbReference type="AlphaFoldDB" id="A0A1A5YJ32"/>
<evidence type="ECO:0000259" key="9">
    <source>
        <dbReference type="PROSITE" id="PS50305"/>
    </source>
</evidence>
<dbReference type="Pfam" id="PF13289">
    <property type="entry name" value="SIR2_2"/>
    <property type="match status" value="1"/>
</dbReference>
<feature type="domain" description="Deacetylase sirtuin-type" evidence="9">
    <location>
        <begin position="1"/>
        <end position="281"/>
    </location>
</feature>
<proteinExistence type="inferred from homology"/>
<dbReference type="InterPro" id="IPR026590">
    <property type="entry name" value="Ssirtuin_cat_dom"/>
</dbReference>
<keyword evidence="2" id="KW-0520">NAD</keyword>
<evidence type="ECO:0000256" key="7">
    <source>
        <dbReference type="ARBA" id="ARBA00047575"/>
    </source>
</evidence>
<dbReference type="InterPro" id="IPR029035">
    <property type="entry name" value="DHS-like_NAD/FAD-binding_dom"/>
</dbReference>
<reference evidence="10 11" key="1">
    <citation type="submission" date="2016-05" db="EMBL/GenBank/DDBJ databases">
        <title>Paenibacillus oryzae. sp. nov., isolated from the rice root.</title>
        <authorList>
            <person name="Zhang J."/>
            <person name="Zhang X."/>
        </authorList>
    </citation>
    <scope>NUCLEOTIDE SEQUENCE [LARGE SCALE GENOMIC DNA]</scope>
    <source>
        <strain evidence="10 11">1DrF-4</strain>
    </source>
</reference>
<comment type="caution">
    <text evidence="8">Lacks conserved residue(s) required for the propagation of feature annotation.</text>
</comment>
<dbReference type="PROSITE" id="PS50305">
    <property type="entry name" value="SIRTUIN"/>
    <property type="match status" value="1"/>
</dbReference>
<evidence type="ECO:0000313" key="10">
    <source>
        <dbReference type="EMBL" id="OBR65621.1"/>
    </source>
</evidence>
<evidence type="ECO:0000256" key="2">
    <source>
        <dbReference type="ARBA" id="ARBA00023027"/>
    </source>
</evidence>
<comment type="similarity">
    <text evidence="5">Belongs to the soluble Thoeris ThsA family.</text>
</comment>
<dbReference type="GO" id="GO:0051607">
    <property type="term" value="P:defense response to virus"/>
    <property type="evidence" value="ECO:0007669"/>
    <property type="project" value="UniProtKB-KW"/>
</dbReference>
<dbReference type="GO" id="GO:0003953">
    <property type="term" value="F:NAD+ nucleosidase activity"/>
    <property type="evidence" value="ECO:0007669"/>
    <property type="project" value="UniProtKB-EC"/>
</dbReference>
<comment type="caution">
    <text evidence="10">The sequence shown here is derived from an EMBL/GenBank/DDBJ whole genome shotgun (WGS) entry which is preliminary data.</text>
</comment>
<sequence>MDKDIAEFLKTYKTAIEESNAAVFAGAGLSKPAGFVNWKELLRDIAEEINLNIDKENDLIAVAQYHVNENGGNRGKINQALIDEFTKDAEITDNHKVLARLPIDTYWTTNYDDLIEEALKIEGKRIDSKITTENLAVTKPNSDAKIYKMHGDISLPHEAVLTKDDYENYNNKRQLFTTALQGDLVSKTMMFIGFSFDDPNIEYILSRIRILLGQNQRTHYCFMKQVQRDDFKEESDFLYAEIKQKLKVNDLKRYSIKVLLVNQYEDITAILKEVEQQYKRRNLFVSGSASDYGNWGEQRCLEFASNLSKAIIKNGNNIVTGFGLGVGSCVVSGALEEIYKTRSQRVEERLISRPFPQNTTGQIPIKESWTKHRNNMIQNVGISIFMFGNKIDALTGTVVEANGMIKEFEISVNLGVIPIPIGATDFTAKKIWEIVFNDFERYVSDVGLKDRYQLLGDVSQTDKVLINTVIEIVNMLEKRKRQ</sequence>
<dbReference type="OrthoDB" id="1688888at2"/>
<evidence type="ECO:0000256" key="8">
    <source>
        <dbReference type="PROSITE-ProRule" id="PRU00236"/>
    </source>
</evidence>
<dbReference type="Proteomes" id="UP000092024">
    <property type="component" value="Unassembled WGS sequence"/>
</dbReference>
<evidence type="ECO:0000256" key="3">
    <source>
        <dbReference type="ARBA" id="ARBA00023118"/>
    </source>
</evidence>
<gene>
    <name evidence="10" type="ORF">A7K91_13635</name>
</gene>
<organism evidence="10 11">
    <name type="scientific">Paenibacillus oryzae</name>
    <dbReference type="NCBI Taxonomy" id="1844972"/>
    <lineage>
        <taxon>Bacteria</taxon>
        <taxon>Bacillati</taxon>
        <taxon>Bacillota</taxon>
        <taxon>Bacilli</taxon>
        <taxon>Bacillales</taxon>
        <taxon>Paenibacillaceae</taxon>
        <taxon>Paenibacillus</taxon>
    </lineage>
</organism>
<evidence type="ECO:0000313" key="11">
    <source>
        <dbReference type="Proteomes" id="UP000092024"/>
    </source>
</evidence>
<dbReference type="RefSeq" id="WP_068682885.1">
    <property type="nucleotide sequence ID" value="NZ_LYPA01000054.1"/>
</dbReference>
<evidence type="ECO:0000256" key="6">
    <source>
        <dbReference type="ARBA" id="ARBA00035033"/>
    </source>
</evidence>
<dbReference type="CDD" id="cd01406">
    <property type="entry name" value="SIR2-like"/>
    <property type="match status" value="1"/>
</dbReference>
<protein>
    <recommendedName>
        <fullName evidence="6">NAD(+) hydrolase ThsA</fullName>
        <ecNumber evidence="4">3.2.2.5</ecNumber>
    </recommendedName>
</protein>
<keyword evidence="1" id="KW-0378">Hydrolase</keyword>
<accession>A0A1A5YJ32</accession>
<keyword evidence="3" id="KW-0051">Antiviral defense</keyword>
<dbReference type="EMBL" id="LYPA01000054">
    <property type="protein sequence ID" value="OBR65621.1"/>
    <property type="molecule type" value="Genomic_DNA"/>
</dbReference>
<evidence type="ECO:0000256" key="1">
    <source>
        <dbReference type="ARBA" id="ARBA00022801"/>
    </source>
</evidence>
<dbReference type="InterPro" id="IPR041486">
    <property type="entry name" value="ThsA_STALD"/>
</dbReference>